<keyword evidence="4" id="KW-1185">Reference proteome</keyword>
<evidence type="ECO:0000313" key="3">
    <source>
        <dbReference type="EMBL" id="QGU06426.1"/>
    </source>
</evidence>
<evidence type="ECO:0000259" key="2">
    <source>
        <dbReference type="Pfam" id="PF00857"/>
    </source>
</evidence>
<dbReference type="KEGG" id="cok:COCCU_02360"/>
<gene>
    <name evidence="3" type="primary">vibB</name>
    <name evidence="3" type="ORF">COCCU_02360</name>
</gene>
<dbReference type="PRINTS" id="PR01398">
    <property type="entry name" value="ISCHRISMTASE"/>
</dbReference>
<dbReference type="InterPro" id="IPR036380">
    <property type="entry name" value="Isochorismatase-like_sf"/>
</dbReference>
<evidence type="ECO:0000313" key="4">
    <source>
        <dbReference type="Proteomes" id="UP000424462"/>
    </source>
</evidence>
<proteinExistence type="predicted"/>
<dbReference type="EC" id="3.3.2.1" evidence="3"/>
<dbReference type="Gene3D" id="3.40.50.850">
    <property type="entry name" value="Isochorismatase-like"/>
    <property type="match status" value="1"/>
</dbReference>
<dbReference type="EMBL" id="CP046455">
    <property type="protein sequence ID" value="QGU06426.1"/>
    <property type="molecule type" value="Genomic_DNA"/>
</dbReference>
<organism evidence="3 4">
    <name type="scientific">Corynebacterium occultum</name>
    <dbReference type="NCBI Taxonomy" id="2675219"/>
    <lineage>
        <taxon>Bacteria</taxon>
        <taxon>Bacillati</taxon>
        <taxon>Actinomycetota</taxon>
        <taxon>Actinomycetes</taxon>
        <taxon>Mycobacteriales</taxon>
        <taxon>Corynebacteriaceae</taxon>
        <taxon>Corynebacterium</taxon>
    </lineage>
</organism>
<dbReference type="AlphaFoldDB" id="A0A6B8W6A5"/>
<dbReference type="Proteomes" id="UP000424462">
    <property type="component" value="Chromosome"/>
</dbReference>
<reference evidence="3 4" key="1">
    <citation type="submission" date="2019-11" db="EMBL/GenBank/DDBJ databases">
        <title>Complete genome sequence of Corynebacterium kalinowskii 1959, a novel Corynebacterium species isolated from soil of a small paddock in Vilsendorf, Germany.</title>
        <authorList>
            <person name="Schaffert L."/>
            <person name="Ruwe M."/>
            <person name="Milse J."/>
            <person name="Hanuschka K."/>
            <person name="Ortseifen V."/>
            <person name="Droste J."/>
            <person name="Brandt D."/>
            <person name="Schlueter L."/>
            <person name="Kutter Y."/>
            <person name="Vinke S."/>
            <person name="Viehoefer P."/>
            <person name="Jacob L."/>
            <person name="Luebke N.-C."/>
            <person name="Schulte-Berndt E."/>
            <person name="Hain C."/>
            <person name="Linder M."/>
            <person name="Schmidt P."/>
            <person name="Wollenschlaeger L."/>
            <person name="Luttermann T."/>
            <person name="Thieme E."/>
            <person name="Hassa J."/>
            <person name="Haak M."/>
            <person name="Wittchen M."/>
            <person name="Mentz A."/>
            <person name="Persicke M."/>
            <person name="Busche T."/>
            <person name="Ruckert C."/>
        </authorList>
    </citation>
    <scope>NUCLEOTIDE SEQUENCE [LARGE SCALE GENOMIC DNA]</scope>
    <source>
        <strain evidence="3 4">2039</strain>
    </source>
</reference>
<dbReference type="GO" id="GO:0008908">
    <property type="term" value="F:isochorismatase activity"/>
    <property type="evidence" value="ECO:0007669"/>
    <property type="project" value="UniProtKB-EC"/>
</dbReference>
<dbReference type="PANTHER" id="PTHR43540:SF3">
    <property type="entry name" value="ENTEROBACTIN SYNTHASE COMPONENT B"/>
    <property type="match status" value="1"/>
</dbReference>
<dbReference type="InterPro" id="IPR050272">
    <property type="entry name" value="Isochorismatase-like_hydrls"/>
</dbReference>
<name>A0A6B8W6A5_9CORY</name>
<dbReference type="SUPFAM" id="SSF52499">
    <property type="entry name" value="Isochorismatase-like hydrolases"/>
    <property type="match status" value="1"/>
</dbReference>
<accession>A0A6B8W6A5</accession>
<dbReference type="InterPro" id="IPR000868">
    <property type="entry name" value="Isochorismatase-like_dom"/>
</dbReference>
<keyword evidence="1 3" id="KW-0378">Hydrolase</keyword>
<dbReference type="PANTHER" id="PTHR43540">
    <property type="entry name" value="PEROXYUREIDOACRYLATE/UREIDOACRYLATE AMIDOHYDROLASE-RELATED"/>
    <property type="match status" value="1"/>
</dbReference>
<dbReference type="InterPro" id="IPR016291">
    <property type="entry name" value="Isochorismatase"/>
</dbReference>
<sequence>MAIPRIAPYPLPEINHPPVVDWPLNPERSALLIHDMQNYFISAYAAEQDPIRSVIPHIRGLIDAADAAGIPVFYSAQPPRQQTARRGLLSDFWGPGIQTDQEAAIIPELAPKQHHHVVTKWRYSALTRTDLRQSLAFSGRDQLLITGVYGHMGCQVSAVDAFMNDVAPFLVGDAIADFTAEDHRQTLDWVSRRCGRVIGTAEALAAWQPDAASISVRS</sequence>
<dbReference type="RefSeq" id="WP_156229995.1">
    <property type="nucleotide sequence ID" value="NZ_CP046455.1"/>
</dbReference>
<evidence type="ECO:0000256" key="1">
    <source>
        <dbReference type="ARBA" id="ARBA00022801"/>
    </source>
</evidence>
<feature type="domain" description="Isochorismatase-like" evidence="2">
    <location>
        <begin position="29"/>
        <end position="202"/>
    </location>
</feature>
<dbReference type="Pfam" id="PF00857">
    <property type="entry name" value="Isochorismatase"/>
    <property type="match status" value="1"/>
</dbReference>
<protein>
    <submittedName>
        <fullName evidence="3">Vibriobactin-specific isochorismatase</fullName>
        <ecNumber evidence="3">3.3.2.1</ecNumber>
    </submittedName>
</protein>